<dbReference type="RefSeq" id="XP_026619243.1">
    <property type="nucleotide sequence ID" value="XM_026770092.1"/>
</dbReference>
<evidence type="ECO:0008006" key="3">
    <source>
        <dbReference type="Google" id="ProtNLM"/>
    </source>
</evidence>
<sequence length="111" mass="11818">MASVRSKLIDSIQDHLGVSFENSPLIHEAPMAAGAPRYATSTSGTDLLSTFSNLTYVVDNINPAQLGNFVPDKLMATTVEVIAGAVFLETSWVRAALQRIADALGLAWPDS</sequence>
<evidence type="ECO:0000313" key="2">
    <source>
        <dbReference type="Proteomes" id="UP000253729"/>
    </source>
</evidence>
<keyword evidence="2" id="KW-1185">Reference proteome</keyword>
<dbReference type="EMBL" id="KZ852211">
    <property type="protein sequence ID" value="RDH26221.1"/>
    <property type="molecule type" value="Genomic_DNA"/>
</dbReference>
<reference evidence="1 2" key="1">
    <citation type="submission" date="2018-07" db="EMBL/GenBank/DDBJ databases">
        <title>The genomes of Aspergillus section Nigri reveals drivers in fungal speciation.</title>
        <authorList>
            <consortium name="DOE Joint Genome Institute"/>
            <person name="Vesth T.C."/>
            <person name="Nybo J."/>
            <person name="Theobald S."/>
            <person name="Brandl J."/>
            <person name="Frisvad J.C."/>
            <person name="Nielsen K.F."/>
            <person name="Lyhne E.K."/>
            <person name="Kogle M.E."/>
            <person name="Kuo A."/>
            <person name="Riley R."/>
            <person name="Clum A."/>
            <person name="Nolan M."/>
            <person name="Lipzen A."/>
            <person name="Salamov A."/>
            <person name="Henrissat B."/>
            <person name="Wiebenga A."/>
            <person name="De vries R.P."/>
            <person name="Grigoriev I.V."/>
            <person name="Mortensen U.H."/>
            <person name="Andersen M.R."/>
            <person name="Baker S.E."/>
        </authorList>
    </citation>
    <scope>NUCLEOTIDE SEQUENCE [LARGE SCALE GENOMIC DNA]</scope>
    <source>
        <strain evidence="1 2">CBS 139.54b</strain>
    </source>
</reference>
<accession>A0A3F3PH08</accession>
<evidence type="ECO:0000313" key="1">
    <source>
        <dbReference type="EMBL" id="RDH26221.1"/>
    </source>
</evidence>
<proteinExistence type="predicted"/>
<dbReference type="AlphaFoldDB" id="A0A3F3PH08"/>
<organism evidence="1 2">
    <name type="scientific">Aspergillus welwitschiae</name>
    <dbReference type="NCBI Taxonomy" id="1341132"/>
    <lineage>
        <taxon>Eukaryota</taxon>
        <taxon>Fungi</taxon>
        <taxon>Dikarya</taxon>
        <taxon>Ascomycota</taxon>
        <taxon>Pezizomycotina</taxon>
        <taxon>Eurotiomycetes</taxon>
        <taxon>Eurotiomycetidae</taxon>
        <taxon>Eurotiales</taxon>
        <taxon>Aspergillaceae</taxon>
        <taxon>Aspergillus</taxon>
        <taxon>Aspergillus subgen. Circumdati</taxon>
    </lineage>
</organism>
<name>A0A3F3PH08_9EURO</name>
<dbReference type="Proteomes" id="UP000253729">
    <property type="component" value="Unassembled WGS sequence"/>
</dbReference>
<protein>
    <recommendedName>
        <fullName evidence="3">RNase III domain-containing protein</fullName>
    </recommendedName>
</protein>
<gene>
    <name evidence="1" type="ORF">BDQ94DRAFT_164661</name>
</gene>
<dbReference type="GeneID" id="38138448"/>